<reference evidence="3 4" key="1">
    <citation type="submission" date="2018-08" db="EMBL/GenBank/DDBJ databases">
        <title>Genomic Encyclopedia of Archaeal and Bacterial Type Strains, Phase II (KMG-II): from individual species to whole genera.</title>
        <authorList>
            <person name="Goeker M."/>
        </authorList>
    </citation>
    <scope>NUCLEOTIDE SEQUENCE [LARGE SCALE GENOMIC DNA]</scope>
    <source>
        <strain evidence="3 4">DSM 5002</strain>
    </source>
</reference>
<dbReference type="InterPro" id="IPR029063">
    <property type="entry name" value="SAM-dependent_MTases_sf"/>
</dbReference>
<keyword evidence="1" id="KW-0808">Transferase</keyword>
<evidence type="ECO:0000313" key="3">
    <source>
        <dbReference type="EMBL" id="RIA47274.1"/>
    </source>
</evidence>
<comment type="caution">
    <text evidence="3">The sequence shown here is derived from an EMBL/GenBank/DDBJ whole genome shotgun (WGS) entry which is preliminary data.</text>
</comment>
<dbReference type="Gene3D" id="3.40.50.150">
    <property type="entry name" value="Vaccinia Virus protein VP39"/>
    <property type="match status" value="1"/>
</dbReference>
<dbReference type="Proteomes" id="UP000266273">
    <property type="component" value="Unassembled WGS sequence"/>
</dbReference>
<dbReference type="GO" id="GO:0030410">
    <property type="term" value="F:nicotianamine synthase activity"/>
    <property type="evidence" value="ECO:0007669"/>
    <property type="project" value="InterPro"/>
</dbReference>
<dbReference type="PANTHER" id="PTHR32266">
    <property type="entry name" value="NICOTIANAMINE SYNTHASE 3"/>
    <property type="match status" value="1"/>
</dbReference>
<dbReference type="GO" id="GO:0030418">
    <property type="term" value="P:nicotianamine biosynthetic process"/>
    <property type="evidence" value="ECO:0007669"/>
    <property type="project" value="InterPro"/>
</dbReference>
<dbReference type="Pfam" id="PF03059">
    <property type="entry name" value="NAS"/>
    <property type="match status" value="1"/>
</dbReference>
<proteinExistence type="predicted"/>
<name>A0A397PMC8_9HYPH</name>
<organism evidence="3 4">
    <name type="scientific">Dichotomicrobium thermohalophilum</name>
    <dbReference type="NCBI Taxonomy" id="933063"/>
    <lineage>
        <taxon>Bacteria</taxon>
        <taxon>Pseudomonadati</taxon>
        <taxon>Pseudomonadota</taxon>
        <taxon>Alphaproteobacteria</taxon>
        <taxon>Hyphomicrobiales</taxon>
        <taxon>Hyphomicrobiaceae</taxon>
        <taxon>Dichotomicrobium</taxon>
    </lineage>
</organism>
<dbReference type="AlphaFoldDB" id="A0A397PMC8"/>
<dbReference type="PANTHER" id="PTHR32266:SF12">
    <property type="entry name" value="NICOTIANAMINE SYNTHASE 3"/>
    <property type="match status" value="1"/>
</dbReference>
<keyword evidence="2" id="KW-0949">S-adenosyl-L-methionine</keyword>
<evidence type="ECO:0000256" key="1">
    <source>
        <dbReference type="ARBA" id="ARBA00022679"/>
    </source>
</evidence>
<dbReference type="InterPro" id="IPR004298">
    <property type="entry name" value="Nicotian_synth"/>
</dbReference>
<gene>
    <name evidence="3" type="ORF">BXY53_2656</name>
</gene>
<dbReference type="RefSeq" id="WP_119062448.1">
    <property type="nucleotide sequence ID" value="NZ_QXDF01000004.1"/>
</dbReference>
<dbReference type="SUPFAM" id="SSF53335">
    <property type="entry name" value="S-adenosyl-L-methionine-dependent methyltransferases"/>
    <property type="match status" value="1"/>
</dbReference>
<accession>A0A397PMC8</accession>
<evidence type="ECO:0000256" key="2">
    <source>
        <dbReference type="ARBA" id="ARBA00022691"/>
    </source>
</evidence>
<protein>
    <submittedName>
        <fullName evidence="3">Nicotianamine synthase-like protein</fullName>
    </submittedName>
</protein>
<dbReference type="OrthoDB" id="5471832at2"/>
<evidence type="ECO:0000313" key="4">
    <source>
        <dbReference type="Proteomes" id="UP000266273"/>
    </source>
</evidence>
<dbReference type="PROSITE" id="PS51142">
    <property type="entry name" value="NAS"/>
    <property type="match status" value="1"/>
</dbReference>
<dbReference type="EMBL" id="QXDF01000004">
    <property type="protein sequence ID" value="RIA47274.1"/>
    <property type="molecule type" value="Genomic_DNA"/>
</dbReference>
<keyword evidence="4" id="KW-1185">Reference proteome</keyword>
<sequence length="273" mass="30181">MWTRERAIVYLNETLNTLRQQDDLSPDNPQVTETLRCLVATLRTWHRDAFGADLANDPALAEARTELPRLCGAAECQMEKWWCRKALASDAPERVLWEFWYLPNYLSLHNAETALAGPAPLRQTVFLGSGALPLTAILLAQADERARVRCVDMDWEACALAEALIGALGLQDRIAVQHARGEACDVPKDAAVICASLLDAPGLYAHLAASGVARLLVRDVEGVYCWLYRPADRPGPPFRQRARTAPSSTRINITRHFERRCSSQGLGAGWPGP</sequence>